<evidence type="ECO:0000313" key="2">
    <source>
        <dbReference type="EMBL" id="AJD41683.1"/>
    </source>
</evidence>
<organism evidence="2 3">
    <name type="scientific">Rhizobium gallicum bv. gallicum R602sp</name>
    <dbReference type="NCBI Taxonomy" id="1041138"/>
    <lineage>
        <taxon>Bacteria</taxon>
        <taxon>Pseudomonadati</taxon>
        <taxon>Pseudomonadota</taxon>
        <taxon>Alphaproteobacteria</taxon>
        <taxon>Hyphomicrobiales</taxon>
        <taxon>Rhizobiaceae</taxon>
        <taxon>Rhizobium/Agrobacterium group</taxon>
        <taxon>Rhizobium</taxon>
    </lineage>
</organism>
<keyword evidence="2" id="KW-0548">Nucleotidyltransferase</keyword>
<accession>A0A0B4X575</accession>
<dbReference type="AlphaFoldDB" id="A0A0B4X575"/>
<protein>
    <submittedName>
        <fullName evidence="2">Reverse transcriptase protein</fullName>
        <ecNumber evidence="2">2.7.7.49</ecNumber>
    </submittedName>
</protein>
<keyword evidence="3" id="KW-1185">Reference proteome</keyword>
<reference evidence="2 3" key="1">
    <citation type="submission" date="2013-11" db="EMBL/GenBank/DDBJ databases">
        <title>Complete genome sequence of Rhizobium gallicum bv. gallicum R602.</title>
        <authorList>
            <person name="Bustos P."/>
            <person name="Santamaria R.I."/>
            <person name="Lozano L."/>
            <person name="Acosta J.L."/>
            <person name="Ormeno-Orrillo E."/>
            <person name="Rogel M.A."/>
            <person name="Romero D."/>
            <person name="Cevallos M.A."/>
            <person name="Martinez-Romero E."/>
            <person name="Gonzalez V."/>
        </authorList>
    </citation>
    <scope>NUCLEOTIDE SEQUENCE [LARGE SCALE GENOMIC DNA]</scope>
    <source>
        <strain evidence="2 3">R602</strain>
    </source>
</reference>
<dbReference type="Pfam" id="PF00078">
    <property type="entry name" value="RVT_1"/>
    <property type="match status" value="1"/>
</dbReference>
<keyword evidence="2" id="KW-0808">Transferase</keyword>
<evidence type="ECO:0000259" key="1">
    <source>
        <dbReference type="PROSITE" id="PS50878"/>
    </source>
</evidence>
<dbReference type="InterPro" id="IPR000477">
    <property type="entry name" value="RT_dom"/>
</dbReference>
<dbReference type="HOGENOM" id="CLU_030410_0_0_5"/>
<dbReference type="EC" id="2.7.7.49" evidence="2"/>
<dbReference type="KEGG" id="rga:RGR602_CH02357"/>
<name>A0A0B4X575_9HYPH</name>
<dbReference type="Proteomes" id="UP000031368">
    <property type="component" value="Chromosome"/>
</dbReference>
<dbReference type="EMBL" id="CP006877">
    <property type="protein sequence ID" value="AJD41683.1"/>
    <property type="molecule type" value="Genomic_DNA"/>
</dbReference>
<gene>
    <name evidence="2" type="ORF">RGR602_CH02357</name>
</gene>
<keyword evidence="2" id="KW-0695">RNA-directed DNA polymerase</keyword>
<proteinExistence type="predicted"/>
<evidence type="ECO:0000313" key="3">
    <source>
        <dbReference type="Proteomes" id="UP000031368"/>
    </source>
</evidence>
<dbReference type="PROSITE" id="PS50878">
    <property type="entry name" value="RT_POL"/>
    <property type="match status" value="1"/>
</dbReference>
<feature type="domain" description="Reverse transcriptase" evidence="1">
    <location>
        <begin position="1"/>
        <end position="302"/>
    </location>
</feature>
<dbReference type="CDD" id="cd01646">
    <property type="entry name" value="RT_Bac_retron_I"/>
    <property type="match status" value="1"/>
</dbReference>
<sequence length="577" mass="66054">MALERLGLRLRKTVVVKLRSEAARHRKFLDYGYFAPELPPCFSSRGFGAKGASLLKQIRKLPRVKGRPAYQRFVSEKATFYYPRFNNTDRLHSVVNPISHLFTSALIAKHYRELRDVERESSYSLSASFFDWNGQRALRRPVFAKRDEFTSQLSPRFEYTVTTDVRAFYHSVYTGSIPWAVHGKSANTKIRPALFGNQLSLLIRNAQGGQTTGLPVGPDTSRILAEVVASRIDSGIDGILQMKKGDAARFVDDFTFGCNSVEEGHRIIAEVRRAAAEFELDIGKEKTTIEPTNHLAYVGWQDYMKSHLPGKKPDKASFERFFYVVHDMTKRHTNLNIEKFAMSSCRTAFVESEDWDFLQEHIVSSYRRNSTLVDTLVEAILLRHEARGDLNMSALSDFIAARLPMLGANQRTGEILWLLYLACALDIKIKAEALSMCLRMPNPMIATLVTHAETQGLVEGAIDRTYWQSYANAEGLRSNMFLFAYEAAKNEWEEDVTYCEDDDFYGLFFDAELSFFDITHGRKDLSQVLTERERENRLSRLLASRTAPNEFTLDPDDEFDDTDFDDFEIRHVDPDIY</sequence>
<dbReference type="GO" id="GO:0003964">
    <property type="term" value="F:RNA-directed DNA polymerase activity"/>
    <property type="evidence" value="ECO:0007669"/>
    <property type="project" value="UniProtKB-KW"/>
</dbReference>